<evidence type="ECO:0000313" key="3">
    <source>
        <dbReference type="Proteomes" id="UP000037069"/>
    </source>
</evidence>
<accession>A0A0L0CD97</accession>
<sequence>MQMDKSAKTIAKRNRDKRHNKRWSDTETKQLLEYLLEQEEFEKPTAQIFYRKFLNASNLEATWDLCRWKTKSLKSTYKKAETWRRSNAYEANDPYVQDKLRKMCRFYDDLHCLFGQKLQIFANETFDVNTSSKPSFPLATAMDENIEEYFITAIKSEENEDHSGLIVPERAATTSPESSFPTDVSVEERNYCQRELIEQDCITNVSKADQALSLIEDEKSSFLKMRFEFEKEKFCKEFELKEKRFAEEIRERKENFELNKLEMEKYERLRILELEKQERIERFEIEMRYRSKEK</sequence>
<protein>
    <submittedName>
        <fullName evidence="2">Uncharacterized protein</fullName>
    </submittedName>
</protein>
<evidence type="ECO:0000313" key="2">
    <source>
        <dbReference type="EMBL" id="KNC30192.1"/>
    </source>
</evidence>
<organism evidence="2 3">
    <name type="scientific">Lucilia cuprina</name>
    <name type="common">Green bottle fly</name>
    <name type="synonym">Australian sheep blowfly</name>
    <dbReference type="NCBI Taxonomy" id="7375"/>
    <lineage>
        <taxon>Eukaryota</taxon>
        <taxon>Metazoa</taxon>
        <taxon>Ecdysozoa</taxon>
        <taxon>Arthropoda</taxon>
        <taxon>Hexapoda</taxon>
        <taxon>Insecta</taxon>
        <taxon>Pterygota</taxon>
        <taxon>Neoptera</taxon>
        <taxon>Endopterygota</taxon>
        <taxon>Diptera</taxon>
        <taxon>Brachycera</taxon>
        <taxon>Muscomorpha</taxon>
        <taxon>Oestroidea</taxon>
        <taxon>Calliphoridae</taxon>
        <taxon>Luciliinae</taxon>
        <taxon>Lucilia</taxon>
    </lineage>
</organism>
<dbReference type="Proteomes" id="UP000037069">
    <property type="component" value="Unassembled WGS sequence"/>
</dbReference>
<feature type="region of interest" description="Disordered" evidence="1">
    <location>
        <begin position="1"/>
        <end position="23"/>
    </location>
</feature>
<evidence type="ECO:0000256" key="1">
    <source>
        <dbReference type="SAM" id="MobiDB-lite"/>
    </source>
</evidence>
<dbReference type="OrthoDB" id="8015427at2759"/>
<proteinExistence type="predicted"/>
<dbReference type="AlphaFoldDB" id="A0A0L0CD97"/>
<reference evidence="2 3" key="1">
    <citation type="journal article" date="2015" name="Nat. Commun.">
        <title>Lucilia cuprina genome unlocks parasitic fly biology to underpin future interventions.</title>
        <authorList>
            <person name="Anstead C.A."/>
            <person name="Korhonen P.K."/>
            <person name="Young N.D."/>
            <person name="Hall R.S."/>
            <person name="Jex A.R."/>
            <person name="Murali S.C."/>
            <person name="Hughes D.S."/>
            <person name="Lee S.F."/>
            <person name="Perry T."/>
            <person name="Stroehlein A.J."/>
            <person name="Ansell B.R."/>
            <person name="Breugelmans B."/>
            <person name="Hofmann A."/>
            <person name="Qu J."/>
            <person name="Dugan S."/>
            <person name="Lee S.L."/>
            <person name="Chao H."/>
            <person name="Dinh H."/>
            <person name="Han Y."/>
            <person name="Doddapaneni H.V."/>
            <person name="Worley K.C."/>
            <person name="Muzny D.M."/>
            <person name="Ioannidis P."/>
            <person name="Waterhouse R.M."/>
            <person name="Zdobnov E.M."/>
            <person name="James P.J."/>
            <person name="Bagnall N.H."/>
            <person name="Kotze A.C."/>
            <person name="Gibbs R.A."/>
            <person name="Richards S."/>
            <person name="Batterham P."/>
            <person name="Gasser R.B."/>
        </authorList>
    </citation>
    <scope>NUCLEOTIDE SEQUENCE [LARGE SCALE GENOMIC DNA]</scope>
    <source>
        <strain evidence="2 3">LS</strain>
        <tissue evidence="2">Full body</tissue>
    </source>
</reference>
<dbReference type="OMA" id="YEANDPY"/>
<comment type="caution">
    <text evidence="2">The sequence shown here is derived from an EMBL/GenBank/DDBJ whole genome shotgun (WGS) entry which is preliminary data.</text>
</comment>
<name>A0A0L0CD97_LUCCU</name>
<gene>
    <name evidence="2" type="ORF">FF38_00825</name>
</gene>
<dbReference type="EMBL" id="JRES01000562">
    <property type="protein sequence ID" value="KNC30192.1"/>
    <property type="molecule type" value="Genomic_DNA"/>
</dbReference>
<keyword evidence="3" id="KW-1185">Reference proteome</keyword>
<feature type="compositionally biased region" description="Basic residues" evidence="1">
    <location>
        <begin position="10"/>
        <end position="21"/>
    </location>
</feature>